<feature type="compositionally biased region" description="Basic residues" evidence="2">
    <location>
        <begin position="1551"/>
        <end position="1564"/>
    </location>
</feature>
<feature type="compositionally biased region" description="Polar residues" evidence="2">
    <location>
        <begin position="2050"/>
        <end position="2059"/>
    </location>
</feature>
<dbReference type="Proteomes" id="UP001632037">
    <property type="component" value="Unassembled WGS sequence"/>
</dbReference>
<evidence type="ECO:0000256" key="1">
    <source>
        <dbReference type="SAM" id="Coils"/>
    </source>
</evidence>
<feature type="coiled-coil region" evidence="1">
    <location>
        <begin position="1829"/>
        <end position="1863"/>
    </location>
</feature>
<accession>A0ABD3FI29</accession>
<feature type="region of interest" description="Disordered" evidence="2">
    <location>
        <begin position="1990"/>
        <end position="2093"/>
    </location>
</feature>
<feature type="region of interest" description="Disordered" evidence="2">
    <location>
        <begin position="1"/>
        <end position="26"/>
    </location>
</feature>
<evidence type="ECO:0000313" key="4">
    <source>
        <dbReference type="Proteomes" id="UP001632037"/>
    </source>
</evidence>
<name>A0ABD3FI29_9STRA</name>
<feature type="coiled-coil region" evidence="1">
    <location>
        <begin position="1949"/>
        <end position="1976"/>
    </location>
</feature>
<reference evidence="3 4" key="1">
    <citation type="submission" date="2024-09" db="EMBL/GenBank/DDBJ databases">
        <title>Genome sequencing and assembly of Phytophthora oleae, isolate VK10A, causative agent of rot of olive drupes.</title>
        <authorList>
            <person name="Conti Taguali S."/>
            <person name="Riolo M."/>
            <person name="La Spada F."/>
            <person name="Cacciola S.O."/>
            <person name="Dionisio G."/>
        </authorList>
    </citation>
    <scope>NUCLEOTIDE SEQUENCE [LARGE SCALE GENOMIC DNA]</scope>
    <source>
        <strain evidence="3 4">VK10A</strain>
    </source>
</reference>
<protein>
    <recommendedName>
        <fullName evidence="5">DUF4549 domain-containing protein</fullName>
    </recommendedName>
</protein>
<dbReference type="InterPro" id="IPR040401">
    <property type="entry name" value="CCDC162"/>
</dbReference>
<sequence>MEILEEQLQSLPSEQPTTQDHEATEPTVISRRQAELEAEKERLQHTAQNFSLEWKSFLGYAMKIKQQRMTGNPPANEKYLEDLLLKTQGGLLLLRDLNARRDQQWKEVAERYRYPHQSVTKEENSVNISQKPWLKPLVSKLSLLNEQVAATAHCAAKNLQSASENLLKLRSRALETHHRLKHRLEASSDFVNVRDVNLLLQFDHLKHQQTVVLERFCTRLKYLPISHRFHLRQRMLALIHQQKGNNTKSTDHLHCPLFILTTAHFTAELKAFTQRYYLPIHEYPALRQGADERLSSVVTSFPLDNAINTDGSLEIGLETVVHKYTRNSRWELIQRGYLGNCEPGHGPIEETLSALRNDRKIDSLLANEWELLSLDDTRYIRVRLEALSRAHMTRAKVDVTEGTCTLENQRQVKDKGEDWTSPWDPDALYALYVLRVASCRAKRLSLLRLLNYLHFIQFYPGEISHWKVTKCEKGDYIVMRTEKDVDEDMDDKKFREFFFATARRDLEVLELQMLRMASIYIFKQEYDSLPSSPRKRNNEANSLVATIDRLQVLADIYDCEVAFQLTKVQLVEKLLEIGLQFSPRSQDLDELGLTAEQSEPFADILLPLLQRRPYFDFSHAYFFESYAAETILLELQTSLILNIHQHFKQFEWSPLQEFTVGDDTDTQYQWICRQILGRQALVLLYMQQNELVREADGKWFTATSIGDFHALQHALLEQSLVTWSLIIKLELPGRPVRSLERSAGDLLLGTGWQVVLPPQLLSDVCQTLANGSRSLVERLAKALELEDWREKLAKSVYEANLLERIHQSHFGFVKQASALDTVGESRYLAFFFAYGECDRARSLQSIAIELETPLTSPSKCTDDRKSTSDWLLNSLQSLNDDDIATQAKYSEKWRDSVLKLQLQYVSHLQVHVKYQDTIGADVFEFAASYPYVCLANSLLPESADKTLVSMDLNTVRDKYAKEIADKMTEEMRTSCFPYWKRLETLKQQLQERFTTAPDQSDGLKAAFAVSQPGYQLEVDMESCGQYLDQESSQPRLLSTINDHLQRLRNEVKLMKQLNPATRSRCAFITENPSDEEPSGLTKWLMVKLHQLKVDLQIHERPKVEQFLLTPPSCSSAASVHGTKRKSSTADIQQTLLHNIPSFRSLLFTFGTTLNYDKAARDSSGTASAHATRLHEYREGTLRSLASIFHQFNCSLDLLRIRCGSRFRSTYGNNRHLMAPSDPNSLHSGLSRLERWQTLFHHETRQLLDQLTGRLSSEAALATDLFHTHPDNLQSQQYASLLRQEVYTALQEVTEHSIRMMRCTSSFALLQTYQKNASFGVRKRRQLLIMFQFILNKITVEEVNSLQDQLRQLVKAGEQAWFGEARPLEYEKEWQSFKDAINKYEPRDSAYIEEITRLLQMHRINIDENCRAALRLEASRQSQCTAENEALKALDALWERFHLPVWDSLDDEVSQVVGGDNLHMKKRLLGSEFNTGASASSPKDLSYALRSLQMGAATALAQFCNAGLLVLPPLSSIEEQLKYLHLSIELTWVTADMKELEEQYKNFLLRRKTHREHQRASRKPTRSPQPAPMATSLLVLSQYYHEEGVDRSGVESATVSKPEPVFVVPATEMSHFLQDMTTQCVSHNKQQLDLHNASMQQLNAQFQAACVQSEKIENQWAKAKVGERIRREAFAADQAFHLYFEVEALRKQLGVLEARRELDQQMLRCELNAEYNVKLQAMHVELLNKQHKFAEYRTTMQRELQSVIQGAHSQFIDQLMDYSGSIPSTTKNSVSHLLRGQQDIVRIKSENAAMKQALLKVQALGDMQQQTQTAARERELLLTQRFSTAEALQRNEVEQLQAYVKQLESNLSKLSQEKTFFQVKWTTAQKQMEATAQRKREVKVLALSATYNRPGNDDEGLPAIFPGARAVPESTSDTGSVTDINTRPQTAVAVNDTDRQRLETQYLNSTRHYQNEIRRLQQQVTRESREKAAIADQLTQLRQHESLASIQTQIVDSDTPRRSQSASPRAGLQSNSCVVAPPDRTRRPNSSFSPRASMLRAPQSPAPRISRPSTASSSGTPARKFQVVKRETNTVGGLAGVANSFSVREPLPYR</sequence>
<comment type="caution">
    <text evidence="3">The sequence shown here is derived from an EMBL/GenBank/DDBJ whole genome shotgun (WGS) entry which is preliminary data.</text>
</comment>
<evidence type="ECO:0000313" key="3">
    <source>
        <dbReference type="EMBL" id="KAL3665557.1"/>
    </source>
</evidence>
<evidence type="ECO:0000256" key="2">
    <source>
        <dbReference type="SAM" id="MobiDB-lite"/>
    </source>
</evidence>
<proteinExistence type="predicted"/>
<dbReference type="PANTHER" id="PTHR33331:SF13">
    <property type="entry name" value="COILED-COIL DOMAIN CONTAINING 162"/>
    <property type="match status" value="1"/>
</dbReference>
<dbReference type="EMBL" id="JBIMZQ010000020">
    <property type="protein sequence ID" value="KAL3665557.1"/>
    <property type="molecule type" value="Genomic_DNA"/>
</dbReference>
<keyword evidence="4" id="KW-1185">Reference proteome</keyword>
<feature type="region of interest" description="Disordered" evidence="2">
    <location>
        <begin position="1551"/>
        <end position="1571"/>
    </location>
</feature>
<dbReference type="PANTHER" id="PTHR33331">
    <property type="entry name" value="COILED-COIL DOMAIN-CONTAINING PROTEIN 162"/>
    <property type="match status" value="1"/>
</dbReference>
<organism evidence="3 4">
    <name type="scientific">Phytophthora oleae</name>
    <dbReference type="NCBI Taxonomy" id="2107226"/>
    <lineage>
        <taxon>Eukaryota</taxon>
        <taxon>Sar</taxon>
        <taxon>Stramenopiles</taxon>
        <taxon>Oomycota</taxon>
        <taxon>Peronosporomycetes</taxon>
        <taxon>Peronosporales</taxon>
        <taxon>Peronosporaceae</taxon>
        <taxon>Phytophthora</taxon>
    </lineage>
</organism>
<keyword evidence="1" id="KW-0175">Coiled coil</keyword>
<gene>
    <name evidence="3" type="ORF">V7S43_009591</name>
</gene>
<evidence type="ECO:0008006" key="5">
    <source>
        <dbReference type="Google" id="ProtNLM"/>
    </source>
</evidence>
<feature type="compositionally biased region" description="Polar residues" evidence="2">
    <location>
        <begin position="7"/>
        <end position="18"/>
    </location>
</feature>
<feature type="compositionally biased region" description="Polar residues" evidence="2">
    <location>
        <begin position="1990"/>
        <end position="2016"/>
    </location>
</feature>